<proteinExistence type="inferred from homology"/>
<keyword evidence="3" id="KW-0472">Membrane</keyword>
<feature type="domain" description="Aspartyl/asparaginy/proline hydroxylase" evidence="4">
    <location>
        <begin position="356"/>
        <end position="511"/>
    </location>
</feature>
<feature type="repeat" description="TPR" evidence="2">
    <location>
        <begin position="217"/>
        <end position="250"/>
    </location>
</feature>
<keyword evidence="3" id="KW-1133">Transmembrane helix</keyword>
<reference evidence="5 6" key="1">
    <citation type="journal article" date="2023" name="Sci. Data">
        <title>Genome assembly of the Korean intertidal mud-creeper Batillaria attramentaria.</title>
        <authorList>
            <person name="Patra A.K."/>
            <person name="Ho P.T."/>
            <person name="Jun S."/>
            <person name="Lee S.J."/>
            <person name="Kim Y."/>
            <person name="Won Y.J."/>
        </authorList>
    </citation>
    <scope>NUCLEOTIDE SEQUENCE [LARGE SCALE GENOMIC DNA]</scope>
    <source>
        <strain evidence="5">Wonlab-2016</strain>
    </source>
</reference>
<dbReference type="Proteomes" id="UP001519460">
    <property type="component" value="Unassembled WGS sequence"/>
</dbReference>
<feature type="non-terminal residue" evidence="5">
    <location>
        <position position="1"/>
    </location>
</feature>
<name>A0ABD0KQS8_9CAEN</name>
<protein>
    <recommendedName>
        <fullName evidence="4">Aspartyl/asparaginy/proline hydroxylase domain-containing protein</fullName>
    </recommendedName>
</protein>
<comment type="caution">
    <text evidence="5">The sequence shown here is derived from an EMBL/GenBank/DDBJ whole genome shotgun (WGS) entry which is preliminary data.</text>
</comment>
<dbReference type="Gene3D" id="2.60.120.330">
    <property type="entry name" value="B-lactam Antibiotic, Isopenicillin N Synthase, Chain"/>
    <property type="match status" value="1"/>
</dbReference>
<evidence type="ECO:0000313" key="6">
    <source>
        <dbReference type="Proteomes" id="UP001519460"/>
    </source>
</evidence>
<evidence type="ECO:0000256" key="3">
    <source>
        <dbReference type="SAM" id="Phobius"/>
    </source>
</evidence>
<evidence type="ECO:0000313" key="5">
    <source>
        <dbReference type="EMBL" id="KAK7489617.1"/>
    </source>
</evidence>
<dbReference type="InterPro" id="IPR027443">
    <property type="entry name" value="IPNS-like_sf"/>
</dbReference>
<keyword evidence="3" id="KW-0812">Transmembrane</keyword>
<dbReference type="PANTHER" id="PTHR12366:SF29">
    <property type="entry name" value="ASPARTYL BETA-HYDROXYLASE, ISOFORM L"/>
    <property type="match status" value="1"/>
</dbReference>
<dbReference type="PROSITE" id="PS50005">
    <property type="entry name" value="TPR"/>
    <property type="match status" value="1"/>
</dbReference>
<evidence type="ECO:0000256" key="2">
    <source>
        <dbReference type="PROSITE-ProRule" id="PRU00339"/>
    </source>
</evidence>
<gene>
    <name evidence="5" type="ORF">BaRGS_00019012</name>
</gene>
<dbReference type="PANTHER" id="PTHR12366">
    <property type="entry name" value="ASPARTYL/ASPARAGINYL BETA-HYDROXYLASE"/>
    <property type="match status" value="1"/>
</dbReference>
<comment type="similarity">
    <text evidence="1">Belongs to the aspartyl/asparaginyl beta-hydroxylase family.</text>
</comment>
<evidence type="ECO:0000256" key="1">
    <source>
        <dbReference type="ARBA" id="ARBA00007730"/>
    </source>
</evidence>
<dbReference type="InterPro" id="IPR007803">
    <property type="entry name" value="Asp/Arg/Pro-Hydrxlase"/>
</dbReference>
<keyword evidence="6" id="KW-1185">Reference proteome</keyword>
<dbReference type="InterPro" id="IPR039038">
    <property type="entry name" value="ASPH"/>
</dbReference>
<feature type="transmembrane region" description="Helical" evidence="3">
    <location>
        <begin position="21"/>
        <end position="45"/>
    </location>
</feature>
<sequence length="522" mass="59057">VPRLRSQDQLQASPSKMWLPINLLFSLTVTGIHFVAITDVVHAIIEGPSCPKSSDGPCPQQVNELHGISETKKETVRKKEDDSSVKSVRASYVKSAITNDEDFKIRVQLDEADDLLEKGFHMEARQTYVSILRKHPSPRAAVGVASALQKQAYKEHNHELLYRSITVYKQLLTLPGMPVKLMVTAGIKLADLHASTGQALEALKTLHILADKYPEEVEIVRELGITYMSFDRYQDAKRIFEKILKDHPHDGHAMAELGMIYGLVDLNPAKAIPLLKAGLDSDQKGTQDARFYAALCSCLRKQGRTDEARKVKQRGTGLGLFPSLYQYSSHNVESLTGRPWWTPEQTGYQEHLELLEKHWRAIRDEGLTELHSHTSLFTVSQETHLVKTGLGNWKQLVLYDKDRRPDVCARVPKTCQIIERIRPARTCTAGQVKFSVMYPGTEVWAHSGPSNYRLRAHLGLVVDKGAKLQVVNETRTWTEGKIFVFDDSFQHAVWHYGKSLRLILIVDFWHPEMSESMKGSLH</sequence>
<dbReference type="SUPFAM" id="SSF48452">
    <property type="entry name" value="TPR-like"/>
    <property type="match status" value="1"/>
</dbReference>
<dbReference type="SUPFAM" id="SSF51197">
    <property type="entry name" value="Clavaminate synthase-like"/>
    <property type="match status" value="1"/>
</dbReference>
<organism evidence="5 6">
    <name type="scientific">Batillaria attramentaria</name>
    <dbReference type="NCBI Taxonomy" id="370345"/>
    <lineage>
        <taxon>Eukaryota</taxon>
        <taxon>Metazoa</taxon>
        <taxon>Spiralia</taxon>
        <taxon>Lophotrochozoa</taxon>
        <taxon>Mollusca</taxon>
        <taxon>Gastropoda</taxon>
        <taxon>Caenogastropoda</taxon>
        <taxon>Sorbeoconcha</taxon>
        <taxon>Cerithioidea</taxon>
        <taxon>Batillariidae</taxon>
        <taxon>Batillaria</taxon>
    </lineage>
</organism>
<dbReference type="Pfam" id="PF05118">
    <property type="entry name" value="Asp_Arg_Hydrox"/>
    <property type="match status" value="1"/>
</dbReference>
<dbReference type="Pfam" id="PF13174">
    <property type="entry name" value="TPR_6"/>
    <property type="match status" value="1"/>
</dbReference>
<dbReference type="AlphaFoldDB" id="A0ABD0KQS8"/>
<dbReference type="EMBL" id="JACVVK020000135">
    <property type="protein sequence ID" value="KAK7489617.1"/>
    <property type="molecule type" value="Genomic_DNA"/>
</dbReference>
<keyword evidence="2" id="KW-0802">TPR repeat</keyword>
<dbReference type="InterPro" id="IPR011990">
    <property type="entry name" value="TPR-like_helical_dom_sf"/>
</dbReference>
<accession>A0ABD0KQS8</accession>
<dbReference type="Gene3D" id="1.25.40.10">
    <property type="entry name" value="Tetratricopeptide repeat domain"/>
    <property type="match status" value="1"/>
</dbReference>
<dbReference type="InterPro" id="IPR019734">
    <property type="entry name" value="TPR_rpt"/>
</dbReference>
<evidence type="ECO:0000259" key="4">
    <source>
        <dbReference type="Pfam" id="PF05118"/>
    </source>
</evidence>